<evidence type="ECO:0000313" key="2">
    <source>
        <dbReference type="EMBL" id="GAA4604989.1"/>
    </source>
</evidence>
<organism evidence="2 3">
    <name type="scientific">Actinoallomurus liliacearum</name>
    <dbReference type="NCBI Taxonomy" id="1080073"/>
    <lineage>
        <taxon>Bacteria</taxon>
        <taxon>Bacillati</taxon>
        <taxon>Actinomycetota</taxon>
        <taxon>Actinomycetes</taxon>
        <taxon>Streptosporangiales</taxon>
        <taxon>Thermomonosporaceae</taxon>
        <taxon>Actinoallomurus</taxon>
    </lineage>
</organism>
<reference evidence="3" key="1">
    <citation type="journal article" date="2019" name="Int. J. Syst. Evol. Microbiol.">
        <title>The Global Catalogue of Microorganisms (GCM) 10K type strain sequencing project: providing services to taxonomists for standard genome sequencing and annotation.</title>
        <authorList>
            <consortium name="The Broad Institute Genomics Platform"/>
            <consortium name="The Broad Institute Genome Sequencing Center for Infectious Disease"/>
            <person name="Wu L."/>
            <person name="Ma J."/>
        </authorList>
    </citation>
    <scope>NUCLEOTIDE SEQUENCE [LARGE SCALE GENOMIC DNA]</scope>
    <source>
        <strain evidence="3">JCM 17938</strain>
    </source>
</reference>
<protein>
    <submittedName>
        <fullName evidence="2">Uncharacterized protein</fullName>
    </submittedName>
</protein>
<dbReference type="EMBL" id="BAABHJ010000005">
    <property type="protein sequence ID" value="GAA4604989.1"/>
    <property type="molecule type" value="Genomic_DNA"/>
</dbReference>
<sequence length="309" mass="32873">MASKKTQRRGVTVAAVSLASAALLIGGAGGAEAAQAPTNPAPLKKSCTLWFNYTPHRAMDKTPGHSVTVAKGNGRTVNYRYNWDAHYAVVSTWGSGAVWGFMNRSCLGKPEHAVGGRLTEHLSSGVAKHTRYLCGQQTLYVRDHQQRVIGRLYHGDRFTQYGKTRKMKKDNGRIAVGYAYGQVHKAGRVYAKYLSTKPCGTATAAPATAATAAPAPAPASAAVSGANLPASHAVAASCQYKVTWPVAGVYEQPSNASTLLKDKRAGDVVGGYCDWTYYNTTEGNTYLAVATDSAADGIGWMRRDALVKL</sequence>
<comment type="caution">
    <text evidence="2">The sequence shown here is derived from an EMBL/GenBank/DDBJ whole genome shotgun (WGS) entry which is preliminary data.</text>
</comment>
<dbReference type="Proteomes" id="UP001500212">
    <property type="component" value="Unassembled WGS sequence"/>
</dbReference>
<feature type="chain" id="PRO_5046021673" evidence="1">
    <location>
        <begin position="34"/>
        <end position="309"/>
    </location>
</feature>
<keyword evidence="1" id="KW-0732">Signal</keyword>
<name>A0ABP8TD34_9ACTN</name>
<proteinExistence type="predicted"/>
<feature type="signal peptide" evidence="1">
    <location>
        <begin position="1"/>
        <end position="33"/>
    </location>
</feature>
<keyword evidence="3" id="KW-1185">Reference proteome</keyword>
<dbReference type="RefSeq" id="WP_345351053.1">
    <property type="nucleotide sequence ID" value="NZ_BAABHJ010000005.1"/>
</dbReference>
<evidence type="ECO:0000256" key="1">
    <source>
        <dbReference type="SAM" id="SignalP"/>
    </source>
</evidence>
<accession>A0ABP8TD34</accession>
<gene>
    <name evidence="2" type="ORF">GCM10023195_17190</name>
</gene>
<evidence type="ECO:0000313" key="3">
    <source>
        <dbReference type="Proteomes" id="UP001500212"/>
    </source>
</evidence>